<dbReference type="InterPro" id="IPR027417">
    <property type="entry name" value="P-loop_NTPase"/>
</dbReference>
<dbReference type="PANTHER" id="PTHR37816:SF3">
    <property type="entry name" value="MODULATES DNA TOPOLOGY"/>
    <property type="match status" value="1"/>
</dbReference>
<dbReference type="PANTHER" id="PTHR37816">
    <property type="entry name" value="YALI0E33011P"/>
    <property type="match status" value="1"/>
</dbReference>
<name>A0A3D8PRC9_9BACI</name>
<accession>A0A3D8PRC9</accession>
<dbReference type="NCBIfam" id="NF005994">
    <property type="entry name" value="PRK08118.1"/>
    <property type="match status" value="1"/>
</dbReference>
<protein>
    <submittedName>
        <fullName evidence="1">AAA family ATPase</fullName>
    </submittedName>
</protein>
<dbReference type="Gene3D" id="3.40.50.300">
    <property type="entry name" value="P-loop containing nucleotide triphosphate hydrolases"/>
    <property type="match status" value="1"/>
</dbReference>
<keyword evidence="2" id="KW-1185">Reference proteome</keyword>
<dbReference type="CDD" id="cd02019">
    <property type="entry name" value="NK"/>
    <property type="match status" value="1"/>
</dbReference>
<reference evidence="2" key="1">
    <citation type="submission" date="2017-11" db="EMBL/GenBank/DDBJ databases">
        <authorList>
            <person name="Zhu W."/>
        </authorList>
    </citation>
    <scope>NUCLEOTIDE SEQUENCE [LARGE SCALE GENOMIC DNA]</scope>
    <source>
        <strain evidence="2">CAU 1183</strain>
    </source>
</reference>
<dbReference type="AlphaFoldDB" id="A0A3D8PRC9"/>
<dbReference type="EMBL" id="PIOC01000017">
    <property type="protein sequence ID" value="RDW18137.1"/>
    <property type="molecule type" value="Genomic_DNA"/>
</dbReference>
<sequence>MKKIAILGGSGAGKSTLAKKLGTFLNISVYHLDAIHWQPGWQALDREVFNAEQQKILDEDAWIIDGNYSRTIDSRLQQADTIIFLHYRTIRYLYGIIKRRIQYRNKTRPDTGKDCPEKIDWEFFIWVLRFNSNQAPAIYQELNQIHDKTILIFHSPKQLKRFLMQLDTAHHDNLIDS</sequence>
<comment type="caution">
    <text evidence="1">The sequence shown here is derived from an EMBL/GenBank/DDBJ whole genome shotgun (WGS) entry which is preliminary data.</text>
</comment>
<dbReference type="OrthoDB" id="1201990at2"/>
<evidence type="ECO:0000313" key="1">
    <source>
        <dbReference type="EMBL" id="RDW18137.1"/>
    </source>
</evidence>
<gene>
    <name evidence="1" type="ORF">CWR48_11140</name>
</gene>
<dbReference type="RefSeq" id="WP_115773318.1">
    <property type="nucleotide sequence ID" value="NZ_PIOC01000017.1"/>
</dbReference>
<proteinExistence type="predicted"/>
<dbReference type="Proteomes" id="UP000257143">
    <property type="component" value="Unassembled WGS sequence"/>
</dbReference>
<evidence type="ECO:0000313" key="2">
    <source>
        <dbReference type="Proteomes" id="UP000257143"/>
    </source>
</evidence>
<dbReference type="SUPFAM" id="SSF52540">
    <property type="entry name" value="P-loop containing nucleoside triphosphate hydrolases"/>
    <property type="match status" value="1"/>
</dbReference>
<organism evidence="1 2">
    <name type="scientific">Oceanobacillus arenosus</name>
    <dbReference type="NCBI Taxonomy" id="1229153"/>
    <lineage>
        <taxon>Bacteria</taxon>
        <taxon>Bacillati</taxon>
        <taxon>Bacillota</taxon>
        <taxon>Bacilli</taxon>
        <taxon>Bacillales</taxon>
        <taxon>Bacillaceae</taxon>
        <taxon>Oceanobacillus</taxon>
    </lineage>
</organism>
<dbReference type="InterPro" id="IPR052922">
    <property type="entry name" value="Cytidylate_Kinase-2"/>
</dbReference>